<accession>A0AAV5VI87</accession>
<reference evidence="12" key="1">
    <citation type="submission" date="2023-10" db="EMBL/GenBank/DDBJ databases">
        <title>Genome assembly of Pristionchus species.</title>
        <authorList>
            <person name="Yoshida K."/>
            <person name="Sommer R.J."/>
        </authorList>
    </citation>
    <scope>NUCLEOTIDE SEQUENCE</scope>
    <source>
        <strain evidence="12">RS5133</strain>
    </source>
</reference>
<dbReference type="EMBL" id="BTSY01000003">
    <property type="protein sequence ID" value="GMT19053.1"/>
    <property type="molecule type" value="Genomic_DNA"/>
</dbReference>
<dbReference type="PROSITE" id="PS51194">
    <property type="entry name" value="HELICASE_CTER"/>
    <property type="match status" value="1"/>
</dbReference>
<comment type="caution">
    <text evidence="12">The sequence shown here is derived from an EMBL/GenBank/DDBJ whole genome shotgun (WGS) entry which is preliminary data.</text>
</comment>
<dbReference type="SUPFAM" id="SSF52540">
    <property type="entry name" value="P-loop containing nucleoside triphosphate hydrolases"/>
    <property type="match status" value="1"/>
</dbReference>
<keyword evidence="4" id="KW-0067">ATP-binding</keyword>
<dbReference type="Gene3D" id="3.40.50.300">
    <property type="entry name" value="P-loop containing nucleotide triphosphate hydrolases"/>
    <property type="match status" value="2"/>
</dbReference>
<evidence type="ECO:0008006" key="14">
    <source>
        <dbReference type="Google" id="ProtNLM"/>
    </source>
</evidence>
<keyword evidence="3" id="KW-0547">Nucleotide-binding</keyword>
<feature type="domain" description="Helicase C-terminal" evidence="10">
    <location>
        <begin position="728"/>
        <end position="906"/>
    </location>
</feature>
<dbReference type="InterPro" id="IPR011545">
    <property type="entry name" value="DEAD/DEAH_box_helicase_dom"/>
</dbReference>
<dbReference type="Pfam" id="PF11648">
    <property type="entry name" value="RIG-I_C-RD"/>
    <property type="match status" value="1"/>
</dbReference>
<dbReference type="GO" id="GO:0005524">
    <property type="term" value="F:ATP binding"/>
    <property type="evidence" value="ECO:0007669"/>
    <property type="project" value="UniProtKB-KW"/>
</dbReference>
<comment type="catalytic activity">
    <reaction evidence="6">
        <text>ATP + H2O = ADP + phosphate + H(+)</text>
        <dbReference type="Rhea" id="RHEA:13065"/>
        <dbReference type="ChEBI" id="CHEBI:15377"/>
        <dbReference type="ChEBI" id="CHEBI:15378"/>
        <dbReference type="ChEBI" id="CHEBI:30616"/>
        <dbReference type="ChEBI" id="CHEBI:43474"/>
        <dbReference type="ChEBI" id="CHEBI:456216"/>
        <dbReference type="EC" id="3.6.4.13"/>
    </reaction>
    <physiologicalReaction direction="left-to-right" evidence="6">
        <dbReference type="Rhea" id="RHEA:13066"/>
    </physiologicalReaction>
</comment>
<protein>
    <recommendedName>
        <fullName evidence="14">RNA helicase</fullName>
    </recommendedName>
</protein>
<dbReference type="PANTHER" id="PTHR14074:SF16">
    <property type="entry name" value="ANTIVIRAL INNATE IMMUNE RESPONSE RECEPTOR RIG-I"/>
    <property type="match status" value="1"/>
</dbReference>
<evidence type="ECO:0000256" key="3">
    <source>
        <dbReference type="ARBA" id="ARBA00022741"/>
    </source>
</evidence>
<keyword evidence="5" id="KW-0391">Immunity</keyword>
<dbReference type="SMART" id="SM00487">
    <property type="entry name" value="DEXDc"/>
    <property type="match status" value="1"/>
</dbReference>
<feature type="coiled-coil region" evidence="7">
    <location>
        <begin position="895"/>
        <end position="928"/>
    </location>
</feature>
<proteinExistence type="inferred from homology"/>
<dbReference type="GO" id="GO:0005737">
    <property type="term" value="C:cytoplasm"/>
    <property type="evidence" value="ECO:0007669"/>
    <property type="project" value="TreeGrafter"/>
</dbReference>
<evidence type="ECO:0000256" key="7">
    <source>
        <dbReference type="SAM" id="Coils"/>
    </source>
</evidence>
<dbReference type="GO" id="GO:0045087">
    <property type="term" value="P:innate immune response"/>
    <property type="evidence" value="ECO:0007669"/>
    <property type="project" value="UniProtKB-KW"/>
</dbReference>
<evidence type="ECO:0000256" key="2">
    <source>
        <dbReference type="ARBA" id="ARBA00022588"/>
    </source>
</evidence>
<keyword evidence="13" id="KW-1185">Reference proteome</keyword>
<keyword evidence="2" id="KW-0399">Innate immunity</keyword>
<dbReference type="InterPro" id="IPR001650">
    <property type="entry name" value="Helicase_C-like"/>
</dbReference>
<dbReference type="InterPro" id="IPR021673">
    <property type="entry name" value="RLR_CTR"/>
</dbReference>
<evidence type="ECO:0000256" key="4">
    <source>
        <dbReference type="ARBA" id="ARBA00022840"/>
    </source>
</evidence>
<comment type="similarity">
    <text evidence="1">Belongs to the helicase family. RLR subfamily.</text>
</comment>
<dbReference type="PROSITE" id="PS51192">
    <property type="entry name" value="HELICASE_ATP_BIND_1"/>
    <property type="match status" value="1"/>
</dbReference>
<name>A0AAV5VI87_9BILA</name>
<dbReference type="Proteomes" id="UP001432322">
    <property type="component" value="Unassembled WGS sequence"/>
</dbReference>
<evidence type="ECO:0000313" key="13">
    <source>
        <dbReference type="Proteomes" id="UP001432322"/>
    </source>
</evidence>
<feature type="compositionally biased region" description="Acidic residues" evidence="8">
    <location>
        <begin position="153"/>
        <end position="171"/>
    </location>
</feature>
<dbReference type="SMART" id="SM00382">
    <property type="entry name" value="AAA"/>
    <property type="match status" value="1"/>
</dbReference>
<evidence type="ECO:0000256" key="8">
    <source>
        <dbReference type="SAM" id="MobiDB-lite"/>
    </source>
</evidence>
<feature type="non-terminal residue" evidence="12">
    <location>
        <position position="1"/>
    </location>
</feature>
<evidence type="ECO:0000256" key="5">
    <source>
        <dbReference type="ARBA" id="ARBA00022859"/>
    </source>
</evidence>
<sequence length="1114" mass="127338">LHSEMADEPVEWLPLRKEDGEINRDLMSFARLYTDEIVHKIYERYDDRLIKGFLDKLKLSDLTMEKDNELIEWLVLELVRSKEGFEALYKFLEAKAPALLNTICMKNESLQPKVMKPFLQFFLCTAPDLTTMALKEIVEDMYIDEDADDDVVEDSDEYEYEDETLDSDDTLPPDYQPKKKKKEKVEKVEPIIVKNRYDYEDTVLDKIAAVFDPEFALSTLERAYSSLRQVVDPLSTPSNAASMNARPWARAILRQLPRMAPTKEELDNFPSIVFNFANACKNDPYNRVALSYLMPDYITQLISRDASLRARNTKGGKKMEMIDEEKVAKQCRPPEDYEKERRAPIREYQSTAMPIHLREYQKELVEKANKGINTVIVAPTGSGKTVVAAQIMRSHVMRRRADKKPSRMVMVVPKIPLVEQQQKQLYQYMADVVYSDILHGDMMFEEQAKIEKILCAELIVMTPQILINLLESVRQKERLFVADITMLILDECHHCCSNHPYAQLMSIVRAWKHDRPQIVGLTASLGVGKDGSLNESSAHDHVVELMARMTATALSTVVQHKRELNDHVQLPIDDIKDVQRGTDNTVFSTAIEDYMTQITRRISDELRKMSRPGNNSGALIPQSLVHQTVDYKETERYGGRIEALKQAIRTMNNGGAKSELNMALDILKVCNMTLGMNDLLPASHVFPQMKKEMRAICNRKESHPFINLFKELETKLEKIQYLEDDKEMLRTLRSELQKQFKKNADSKVIIFVATRELSQAVSDYINERRDGIGIQEGRDAGFIISSKARGVGTVSQTPIEQRNAIANFRNNKLAVLVSTTVAEEGLDVPECNLIIKYNMTGNVISLTQQRGRARAKDSKSVLIVLSGSVKKRELENANAEKMMNHIVNKIHQEGGAKLEAQVKRATEMMEMEEKKIEMENKMKMESLQANNFEVVCVSCNQYLCPSYKIKNGASHYFAVDPSIWEYVKLDQAELKSKYIDVVTTVVGKALCKGDDGKCGADLGKVVRYHGCYMPALKCVSLQLKNMKTNQLVGMDTSSNKKRAWKEVADTHFYISKIDDHDVAEMMDALSMRNLELFEILEARCREICRKTRREAERKFDSNKSVDETRDGDSD</sequence>
<evidence type="ECO:0000256" key="6">
    <source>
        <dbReference type="ARBA" id="ARBA00049390"/>
    </source>
</evidence>
<dbReference type="GO" id="GO:0003676">
    <property type="term" value="F:nucleic acid binding"/>
    <property type="evidence" value="ECO:0007669"/>
    <property type="project" value="InterPro"/>
</dbReference>
<evidence type="ECO:0000259" key="11">
    <source>
        <dbReference type="PROSITE" id="PS51789"/>
    </source>
</evidence>
<evidence type="ECO:0000259" key="9">
    <source>
        <dbReference type="PROSITE" id="PS51192"/>
    </source>
</evidence>
<dbReference type="Pfam" id="PF00271">
    <property type="entry name" value="Helicase_C"/>
    <property type="match status" value="1"/>
</dbReference>
<gene>
    <name evidence="12" type="ORF">PFISCL1PPCAC_10350</name>
</gene>
<organism evidence="12 13">
    <name type="scientific">Pristionchus fissidentatus</name>
    <dbReference type="NCBI Taxonomy" id="1538716"/>
    <lineage>
        <taxon>Eukaryota</taxon>
        <taxon>Metazoa</taxon>
        <taxon>Ecdysozoa</taxon>
        <taxon>Nematoda</taxon>
        <taxon>Chromadorea</taxon>
        <taxon>Rhabditida</taxon>
        <taxon>Rhabditina</taxon>
        <taxon>Diplogasteromorpha</taxon>
        <taxon>Diplogasteroidea</taxon>
        <taxon>Neodiplogasteridae</taxon>
        <taxon>Pristionchus</taxon>
    </lineage>
</organism>
<feature type="region of interest" description="Disordered" evidence="8">
    <location>
        <begin position="153"/>
        <end position="182"/>
    </location>
</feature>
<dbReference type="InterPro" id="IPR051363">
    <property type="entry name" value="RLR_Helicase"/>
</dbReference>
<dbReference type="AlphaFoldDB" id="A0AAV5VI87"/>
<dbReference type="SMART" id="SM00490">
    <property type="entry name" value="HELICc"/>
    <property type="match status" value="1"/>
</dbReference>
<evidence type="ECO:0000313" key="12">
    <source>
        <dbReference type="EMBL" id="GMT19053.1"/>
    </source>
</evidence>
<feature type="domain" description="RLR CTR" evidence="11">
    <location>
        <begin position="919"/>
        <end position="1061"/>
    </location>
</feature>
<dbReference type="Gene3D" id="2.170.150.30">
    <property type="entry name" value="RIG-I-like receptor, C-terminal regulatory domain"/>
    <property type="match status" value="1"/>
</dbReference>
<dbReference type="InterPro" id="IPR003593">
    <property type="entry name" value="AAA+_ATPase"/>
</dbReference>
<feature type="region of interest" description="Disordered" evidence="8">
    <location>
        <begin position="1095"/>
        <end position="1114"/>
    </location>
</feature>
<dbReference type="PANTHER" id="PTHR14074">
    <property type="entry name" value="HELICASE WITH DEATH DOMAIN-RELATED"/>
    <property type="match status" value="1"/>
</dbReference>
<keyword evidence="7" id="KW-0175">Coiled coil</keyword>
<dbReference type="Gene3D" id="1.20.1320.30">
    <property type="match status" value="1"/>
</dbReference>
<dbReference type="Pfam" id="PF00270">
    <property type="entry name" value="DEAD"/>
    <property type="match status" value="1"/>
</dbReference>
<dbReference type="InterPro" id="IPR014001">
    <property type="entry name" value="Helicase_ATP-bd"/>
</dbReference>
<feature type="domain" description="Helicase ATP-binding" evidence="9">
    <location>
        <begin position="365"/>
        <end position="543"/>
    </location>
</feature>
<dbReference type="GO" id="GO:0003724">
    <property type="term" value="F:RNA helicase activity"/>
    <property type="evidence" value="ECO:0007669"/>
    <property type="project" value="UniProtKB-EC"/>
</dbReference>
<evidence type="ECO:0000259" key="10">
    <source>
        <dbReference type="PROSITE" id="PS51194"/>
    </source>
</evidence>
<dbReference type="InterPro" id="IPR027417">
    <property type="entry name" value="P-loop_NTPase"/>
</dbReference>
<evidence type="ECO:0000256" key="1">
    <source>
        <dbReference type="ARBA" id="ARBA00006866"/>
    </source>
</evidence>
<dbReference type="InterPro" id="IPR038557">
    <property type="entry name" value="RLR_C_sf"/>
</dbReference>
<dbReference type="PROSITE" id="PS51789">
    <property type="entry name" value="RLR_CTR"/>
    <property type="match status" value="1"/>
</dbReference>